<evidence type="ECO:0000313" key="1">
    <source>
        <dbReference type="EMBL" id="SEQ84253.1"/>
    </source>
</evidence>
<accession>A0ABY1BH13</accession>
<evidence type="ECO:0000313" key="2">
    <source>
        <dbReference type="Proteomes" id="UP000198512"/>
    </source>
</evidence>
<sequence length="104" mass="12183">MLSDSPTPTIKVIDFENCFLRQTLFSAETLGYQLGLLFEFKLHAYIDEANYDQLVHTKLIKFPGLDQKKFVEFYEYFKRHGAGRKERYFIPQQGQLITGKPTRG</sequence>
<protein>
    <submittedName>
        <fullName evidence="1">Uncharacterized protein</fullName>
    </submittedName>
</protein>
<dbReference type="EMBL" id="FOFP01000010">
    <property type="protein sequence ID" value="SEQ84253.1"/>
    <property type="molecule type" value="Genomic_DNA"/>
</dbReference>
<proteinExistence type="predicted"/>
<comment type="caution">
    <text evidence="1">The sequence shown here is derived from an EMBL/GenBank/DDBJ whole genome shotgun (WGS) entry which is preliminary data.</text>
</comment>
<gene>
    <name evidence="1" type="ORF">SAMN05216600_110164</name>
</gene>
<organism evidence="1 2">
    <name type="scientific">Pseudomonas cuatrocienegasensis</name>
    <dbReference type="NCBI Taxonomy" id="543360"/>
    <lineage>
        <taxon>Bacteria</taxon>
        <taxon>Pseudomonadati</taxon>
        <taxon>Pseudomonadota</taxon>
        <taxon>Gammaproteobacteria</taxon>
        <taxon>Pseudomonadales</taxon>
        <taxon>Pseudomonadaceae</taxon>
        <taxon>Pseudomonas</taxon>
    </lineage>
</organism>
<reference evidence="1 2" key="1">
    <citation type="submission" date="2016-10" db="EMBL/GenBank/DDBJ databases">
        <authorList>
            <person name="Varghese N."/>
            <person name="Submissions S."/>
        </authorList>
    </citation>
    <scope>NUCLEOTIDE SEQUENCE [LARGE SCALE GENOMIC DNA]</scope>
    <source>
        <strain evidence="1 2">CIP 109853</strain>
    </source>
</reference>
<keyword evidence="2" id="KW-1185">Reference proteome</keyword>
<name>A0ABY1BH13_9PSED</name>
<dbReference type="Proteomes" id="UP000198512">
    <property type="component" value="Unassembled WGS sequence"/>
</dbReference>